<evidence type="ECO:0000313" key="1">
    <source>
        <dbReference type="EMBL" id="HBA4245512.1"/>
    </source>
</evidence>
<dbReference type="AlphaFoldDB" id="A0A8H9SEV1"/>
<organism evidence="1">
    <name type="scientific">Escherichia coli</name>
    <dbReference type="NCBI Taxonomy" id="562"/>
    <lineage>
        <taxon>Bacteria</taxon>
        <taxon>Pseudomonadati</taxon>
        <taxon>Pseudomonadota</taxon>
        <taxon>Gammaproteobacteria</taxon>
        <taxon>Enterobacterales</taxon>
        <taxon>Enterobacteriaceae</taxon>
        <taxon>Escherichia</taxon>
    </lineage>
</organism>
<dbReference type="Proteomes" id="UP000871786">
    <property type="component" value="Unassembled WGS sequence"/>
</dbReference>
<dbReference type="RefSeq" id="WP_072217905.1">
    <property type="nucleotide sequence ID" value="NZ_CAIZUK010000025.1"/>
</dbReference>
<protein>
    <submittedName>
        <fullName evidence="1">Pentapeptide repeat-containing protein</fullName>
    </submittedName>
</protein>
<name>A0A8H9SEV1_ECOLX</name>
<dbReference type="SUPFAM" id="SSF141571">
    <property type="entry name" value="Pentapeptide repeat-like"/>
    <property type="match status" value="1"/>
</dbReference>
<proteinExistence type="predicted"/>
<sequence>MINNISDQASSFPGTQLNQSDNFLDSLREFFAILNSSRKGELSTWDTIYLHLILAINADSDLIKNDVLLAENMPSANYQFNTFFSNAFETDVKKYLGKSEDNEVEIKAGNERISIGIRNVSNGKLERQQFLFPLDYENKLQDQLDKHFTIESHPLLYRHTIGSKIANVIFEKLYSRIDFNKEQYISFIKGAFIHFYDYSRRYAISENIEKDAVTNNIALMNTFYDSDNTSGEVLNNDFTEEEPFETALDVEHTIVLGFADDNFETKPVHYQDLLTRFSAFQDTVFNLFPEMRSSHYHDICSVCVDMTKGTQCMIHLMVNEEVFMSLPVPVATMVREDASNLVNLKTLLNDGFFIKYSHFNDVALIKQNISNLYLSHTVVNESILKKCCFENGSLGDVKITNSNIINNVFKNVSFRSVKINNVNTHSLKFINCHFFNVDMIRVNFSKCLFHDCSMHGVKIKPWLPVKWTKELINDYLYGCLLSLYSICARDIYNMSAGNNVKVAADAFLEIIFSLKNKYCIKLLSAQDRAFIYEFARMIFAYINDKSIEILLLSCFAASDQKAIQRYIPQSQDGEDFRSHLQYKLPLSAH</sequence>
<accession>A0A8H9SEV1</accession>
<reference evidence="1" key="2">
    <citation type="submission" date="2021-03" db="EMBL/GenBank/DDBJ databases">
        <authorList>
            <consortium name="NCBI Pathogen Detection Project"/>
        </authorList>
    </citation>
    <scope>NUCLEOTIDE SEQUENCE</scope>
    <source>
        <strain evidence="1">ST-87-5</strain>
    </source>
</reference>
<dbReference type="EMBL" id="DADRWU010000003">
    <property type="protein sequence ID" value="HBA4245512.1"/>
    <property type="molecule type" value="Genomic_DNA"/>
</dbReference>
<dbReference type="Gene3D" id="2.160.20.80">
    <property type="entry name" value="E3 ubiquitin-protein ligase SopA"/>
    <property type="match status" value="1"/>
</dbReference>
<reference evidence="1" key="1">
    <citation type="journal article" date="2018" name="Genome Biol.">
        <title>SKESA: strategic k-mer extension for scrupulous assemblies.</title>
        <authorList>
            <person name="Souvorov A."/>
            <person name="Agarwala R."/>
            <person name="Lipman D.J."/>
        </authorList>
    </citation>
    <scope>NUCLEOTIDE SEQUENCE</scope>
    <source>
        <strain evidence="1">ST-87-5</strain>
    </source>
</reference>
<gene>
    <name evidence="1" type="ORF">J5U05_000554</name>
</gene>
<comment type="caution">
    <text evidence="1">The sequence shown here is derived from an EMBL/GenBank/DDBJ whole genome shotgun (WGS) entry which is preliminary data.</text>
</comment>